<dbReference type="PIRSF" id="PIRSF000521">
    <property type="entry name" value="Transaminase_4ab_Lys_Orn"/>
    <property type="match status" value="1"/>
</dbReference>
<name>A0A1W1XGZ4_9CLOT</name>
<dbReference type="PANTHER" id="PTHR11986:SF112">
    <property type="entry name" value="PUTRESCINE AMINOTRANSFERASE"/>
    <property type="match status" value="1"/>
</dbReference>
<evidence type="ECO:0000313" key="6">
    <source>
        <dbReference type="Proteomes" id="UP000192468"/>
    </source>
</evidence>
<dbReference type="OrthoDB" id="9801052at2"/>
<protein>
    <submittedName>
        <fullName evidence="5">Diamine aminotransferase apoenzyme</fullName>
    </submittedName>
</protein>
<dbReference type="STRING" id="1121291.SAMN02745134_01849"/>
<dbReference type="InterPro" id="IPR017747">
    <property type="entry name" value="Putrescine_aminotransferase"/>
</dbReference>
<dbReference type="PROSITE" id="PS00600">
    <property type="entry name" value="AA_TRANSFER_CLASS_3"/>
    <property type="match status" value="1"/>
</dbReference>
<keyword evidence="3 4" id="KW-0663">Pyridoxal phosphate</keyword>
<dbReference type="SUPFAM" id="SSF53383">
    <property type="entry name" value="PLP-dependent transferases"/>
    <property type="match status" value="1"/>
</dbReference>
<sequence length="476" mass="52177">MKESNSKSKDENLGGTIREVKDYREVLNYSKKVLDFIANDELETSDIKWISKETVNNFRDYVNPGFLEYRKSVTENGEFAAVEWKDSGLNSFVDVNGKEYIDCLGGYGIYNVGHRNPKILKAVTDQLKHQALHSQELLDPLRAALAKLLADITPGNLQYSFLCNSGTEAVEGAIKLAKLHQQKNGKHYFMAATGAFHGKSLGSLSATSKGLFRKPFMPLVSGFKHVLYGDIDMMYKTVKTSSMVGEDIAAIMLEPIQGEGGIIIPPKDYLAKVRQLCDDFGIIMIADEVQTGMGRTGKMFCVEHYDVKPDIMCLAKALGGGIMPVGAVIATEEIFKNFFPNPFIHTTTFGGNPLACAAAIATISTLIEDNIPERAEKMGNYLMTGLKNVTSKYPSLVKEVRGMGLMIGIEFTNNKIGYSVSKGLFDKGVLVAGTLINAQTIRIEPPLTIEKAQCDIVCEALDKVLLNVESAKLALV</sequence>
<evidence type="ECO:0000313" key="5">
    <source>
        <dbReference type="EMBL" id="SMC23265.1"/>
    </source>
</evidence>
<dbReference type="PANTHER" id="PTHR11986">
    <property type="entry name" value="AMINOTRANSFERASE CLASS III"/>
    <property type="match status" value="1"/>
</dbReference>
<dbReference type="Proteomes" id="UP000192468">
    <property type="component" value="Unassembled WGS sequence"/>
</dbReference>
<dbReference type="InterPro" id="IPR005814">
    <property type="entry name" value="Aminotrans_3"/>
</dbReference>
<evidence type="ECO:0000256" key="1">
    <source>
        <dbReference type="ARBA" id="ARBA00001933"/>
    </source>
</evidence>
<evidence type="ECO:0000256" key="4">
    <source>
        <dbReference type="RuleBase" id="RU003560"/>
    </source>
</evidence>
<gene>
    <name evidence="5" type="ORF">SAMN02745134_01849</name>
</gene>
<evidence type="ECO:0000256" key="3">
    <source>
        <dbReference type="ARBA" id="ARBA00022898"/>
    </source>
</evidence>
<comment type="similarity">
    <text evidence="4">Belongs to the class-III pyridoxal-phosphate-dependent aminotransferase family.</text>
</comment>
<keyword evidence="6" id="KW-1185">Reference proteome</keyword>
<dbReference type="RefSeq" id="WP_084115380.1">
    <property type="nucleotide sequence ID" value="NZ_FWXH01000005.1"/>
</dbReference>
<dbReference type="CDD" id="cd00610">
    <property type="entry name" value="OAT_like"/>
    <property type="match status" value="1"/>
</dbReference>
<organism evidence="5 6">
    <name type="scientific">Clostridium acidisoli DSM 12555</name>
    <dbReference type="NCBI Taxonomy" id="1121291"/>
    <lineage>
        <taxon>Bacteria</taxon>
        <taxon>Bacillati</taxon>
        <taxon>Bacillota</taxon>
        <taxon>Clostridia</taxon>
        <taxon>Eubacteriales</taxon>
        <taxon>Clostridiaceae</taxon>
        <taxon>Clostridium</taxon>
    </lineage>
</organism>
<dbReference type="NCBIfam" id="NF008570">
    <property type="entry name" value="PRK11522.1"/>
    <property type="match status" value="1"/>
</dbReference>
<evidence type="ECO:0000256" key="2">
    <source>
        <dbReference type="ARBA" id="ARBA00022679"/>
    </source>
</evidence>
<dbReference type="NCBIfam" id="TIGR03372">
    <property type="entry name" value="putres_am_tran"/>
    <property type="match status" value="1"/>
</dbReference>
<dbReference type="Pfam" id="PF00202">
    <property type="entry name" value="Aminotran_3"/>
    <property type="match status" value="1"/>
</dbReference>
<dbReference type="InterPro" id="IPR050103">
    <property type="entry name" value="Class-III_PLP-dep_AT"/>
</dbReference>
<dbReference type="Gene3D" id="3.40.640.10">
    <property type="entry name" value="Type I PLP-dependent aspartate aminotransferase-like (Major domain)"/>
    <property type="match status" value="1"/>
</dbReference>
<dbReference type="FunFam" id="3.40.640.10:FF:000004">
    <property type="entry name" value="Acetylornithine aminotransferase"/>
    <property type="match status" value="1"/>
</dbReference>
<dbReference type="GO" id="GO:0009447">
    <property type="term" value="P:putrescine catabolic process"/>
    <property type="evidence" value="ECO:0007669"/>
    <property type="project" value="InterPro"/>
</dbReference>
<dbReference type="InterPro" id="IPR049704">
    <property type="entry name" value="Aminotrans_3_PPA_site"/>
</dbReference>
<proteinExistence type="inferred from homology"/>
<dbReference type="InterPro" id="IPR015422">
    <property type="entry name" value="PyrdxlP-dep_Trfase_small"/>
</dbReference>
<keyword evidence="2 5" id="KW-0808">Transferase</keyword>
<dbReference type="AlphaFoldDB" id="A0A1W1XGZ4"/>
<accession>A0A1W1XGZ4</accession>
<dbReference type="GO" id="GO:0042802">
    <property type="term" value="F:identical protein binding"/>
    <property type="evidence" value="ECO:0007669"/>
    <property type="project" value="TreeGrafter"/>
</dbReference>
<dbReference type="GO" id="GO:0030170">
    <property type="term" value="F:pyridoxal phosphate binding"/>
    <property type="evidence" value="ECO:0007669"/>
    <property type="project" value="InterPro"/>
</dbReference>
<dbReference type="InterPro" id="IPR015421">
    <property type="entry name" value="PyrdxlP-dep_Trfase_major"/>
</dbReference>
<dbReference type="GO" id="GO:0033094">
    <property type="term" value="F:putrescine--2-oxoglutarate transaminase activity"/>
    <property type="evidence" value="ECO:0007669"/>
    <property type="project" value="InterPro"/>
</dbReference>
<comment type="cofactor">
    <cofactor evidence="1">
        <name>pyridoxal 5'-phosphate</name>
        <dbReference type="ChEBI" id="CHEBI:597326"/>
    </cofactor>
</comment>
<dbReference type="InterPro" id="IPR015424">
    <property type="entry name" value="PyrdxlP-dep_Trfase"/>
</dbReference>
<keyword evidence="5" id="KW-0032">Aminotransferase</keyword>
<dbReference type="Gene3D" id="3.90.1150.10">
    <property type="entry name" value="Aspartate Aminotransferase, domain 1"/>
    <property type="match status" value="1"/>
</dbReference>
<dbReference type="EMBL" id="FWXH01000005">
    <property type="protein sequence ID" value="SMC23265.1"/>
    <property type="molecule type" value="Genomic_DNA"/>
</dbReference>
<reference evidence="5 6" key="1">
    <citation type="submission" date="2017-04" db="EMBL/GenBank/DDBJ databases">
        <authorList>
            <person name="Afonso C.L."/>
            <person name="Miller P.J."/>
            <person name="Scott M.A."/>
            <person name="Spackman E."/>
            <person name="Goraichik I."/>
            <person name="Dimitrov K.M."/>
            <person name="Suarez D.L."/>
            <person name="Swayne D.E."/>
        </authorList>
    </citation>
    <scope>NUCLEOTIDE SEQUENCE [LARGE SCALE GENOMIC DNA]</scope>
    <source>
        <strain evidence="5 6">DSM 12555</strain>
    </source>
</reference>